<evidence type="ECO:0000313" key="1">
    <source>
        <dbReference type="EMBL" id="SCB45635.1"/>
    </source>
</evidence>
<proteinExistence type="predicted"/>
<organism evidence="1 2">
    <name type="scientific">Rhizobium lusitanum</name>
    <dbReference type="NCBI Taxonomy" id="293958"/>
    <lineage>
        <taxon>Bacteria</taxon>
        <taxon>Pseudomonadati</taxon>
        <taxon>Pseudomonadota</taxon>
        <taxon>Alphaproteobacteria</taxon>
        <taxon>Hyphomicrobiales</taxon>
        <taxon>Rhizobiaceae</taxon>
        <taxon>Rhizobium/Agrobacterium group</taxon>
        <taxon>Rhizobium</taxon>
    </lineage>
</organism>
<gene>
    <name evidence="1" type="ORF">GA0061101_12175</name>
</gene>
<name>A0A1C3X0E0_9HYPH</name>
<sequence length="106" mass="11700">MSRLIRDVISGTRWELGGSPSSIAIAIVNFTPPLFAYLKSQLAAARDFLAALRSMNVTPTTEIDGHSVEEWIAWAVEWLQRANPTGGGVGSFFEQVAEITDWAYRD</sequence>
<protein>
    <submittedName>
        <fullName evidence="1">Uncharacterized protein</fullName>
    </submittedName>
</protein>
<dbReference type="Proteomes" id="UP000199205">
    <property type="component" value="Unassembled WGS sequence"/>
</dbReference>
<dbReference type="RefSeq" id="WP_141694127.1">
    <property type="nucleotide sequence ID" value="NZ_FMAF01000021.1"/>
</dbReference>
<dbReference type="EMBL" id="FMAF01000021">
    <property type="protein sequence ID" value="SCB45635.1"/>
    <property type="molecule type" value="Genomic_DNA"/>
</dbReference>
<reference evidence="1 2" key="1">
    <citation type="submission" date="2016-08" db="EMBL/GenBank/DDBJ databases">
        <authorList>
            <person name="Seilhamer J.J."/>
        </authorList>
    </citation>
    <scope>NUCLEOTIDE SEQUENCE [LARGE SCALE GENOMIC DNA]</scope>
    <source>
        <strain evidence="1 2">P1-7</strain>
    </source>
</reference>
<evidence type="ECO:0000313" key="2">
    <source>
        <dbReference type="Proteomes" id="UP000199205"/>
    </source>
</evidence>
<accession>A0A1C3X0E0</accession>
<dbReference type="OrthoDB" id="9777694at2"/>
<dbReference type="AlphaFoldDB" id="A0A1C3X0E0"/>